<reference evidence="2 3" key="1">
    <citation type="submission" date="2021-11" db="EMBL/GenBank/DDBJ databases">
        <authorList>
            <person name="Islam A."/>
            <person name="Islam S."/>
            <person name="Flora M.S."/>
            <person name="Rahman M."/>
            <person name="Ziaur R.M."/>
            <person name="Epstein J.H."/>
            <person name="Hassan M."/>
            <person name="Klassen M."/>
            <person name="Woodard K."/>
            <person name="Webb A."/>
            <person name="Webby R.J."/>
            <person name="El Zowalaty M.E."/>
        </authorList>
    </citation>
    <scope>NUCLEOTIDE SEQUENCE [LARGE SCALE GENOMIC DNA]</scope>
    <source>
        <strain evidence="2">Pbs1</strain>
    </source>
</reference>
<protein>
    <submittedName>
        <fullName evidence="2">Uncharacterized protein</fullName>
    </submittedName>
</protein>
<gene>
    <name evidence="2" type="ORF">PBS001_LOCUS4757</name>
</gene>
<feature type="compositionally biased region" description="Low complexity" evidence="1">
    <location>
        <begin position="128"/>
        <end position="149"/>
    </location>
</feature>
<feature type="compositionally biased region" description="Basic and acidic residues" evidence="1">
    <location>
        <begin position="176"/>
        <end position="185"/>
    </location>
</feature>
<feature type="region of interest" description="Disordered" evidence="1">
    <location>
        <begin position="122"/>
        <end position="153"/>
    </location>
</feature>
<accession>A0ABN8CZ63</accession>
<evidence type="ECO:0000313" key="3">
    <source>
        <dbReference type="Proteomes" id="UP001158986"/>
    </source>
</evidence>
<evidence type="ECO:0000313" key="2">
    <source>
        <dbReference type="EMBL" id="CAH0518172.1"/>
    </source>
</evidence>
<proteinExistence type="predicted"/>
<feature type="region of interest" description="Disordered" evidence="1">
    <location>
        <begin position="165"/>
        <end position="185"/>
    </location>
</feature>
<name>A0ABN8CZ63_9STRA</name>
<keyword evidence="3" id="KW-1185">Reference proteome</keyword>
<sequence length="185" mass="20142">MLVLGRTSVAPPAPVNTLSLKSENRVHNNVHGSLVPAGSNWAENTEEMLEKEVSEDVSHADHEATVTAVSDKVWTRQSVAEHLHPSSSTVSIANSGRWGDDAVENDIVQKNLCCQIQQESTTRLADETQSSTGSSSNSPSKSNVSQQVQLLTRPKMLFDPKTGGIVSVESMMGPDKQQRERLEYC</sequence>
<comment type="caution">
    <text evidence="2">The sequence shown here is derived from an EMBL/GenBank/DDBJ whole genome shotgun (WGS) entry which is preliminary data.</text>
</comment>
<evidence type="ECO:0000256" key="1">
    <source>
        <dbReference type="SAM" id="MobiDB-lite"/>
    </source>
</evidence>
<dbReference type="EMBL" id="CAKLCB010000256">
    <property type="protein sequence ID" value="CAH0518172.1"/>
    <property type="molecule type" value="Genomic_DNA"/>
</dbReference>
<organism evidence="2 3">
    <name type="scientific">Peronospora belbahrii</name>
    <dbReference type="NCBI Taxonomy" id="622444"/>
    <lineage>
        <taxon>Eukaryota</taxon>
        <taxon>Sar</taxon>
        <taxon>Stramenopiles</taxon>
        <taxon>Oomycota</taxon>
        <taxon>Peronosporomycetes</taxon>
        <taxon>Peronosporales</taxon>
        <taxon>Peronosporaceae</taxon>
        <taxon>Peronospora</taxon>
    </lineage>
</organism>
<dbReference type="Proteomes" id="UP001158986">
    <property type="component" value="Unassembled WGS sequence"/>
</dbReference>